<dbReference type="PANTHER" id="PTHR11575">
    <property type="entry name" value="5'-NUCLEOTIDASE-RELATED"/>
    <property type="match status" value="1"/>
</dbReference>
<keyword evidence="6" id="KW-1185">Reference proteome</keyword>
<evidence type="ECO:0000259" key="3">
    <source>
        <dbReference type="Pfam" id="PF00149"/>
    </source>
</evidence>
<comment type="similarity">
    <text evidence="2">Belongs to the 5'-nucleotidase family.</text>
</comment>
<dbReference type="PRINTS" id="PR01607">
    <property type="entry name" value="APYRASEFAMLY"/>
</dbReference>
<dbReference type="GO" id="GO:0008253">
    <property type="term" value="F:5'-nucleotidase activity"/>
    <property type="evidence" value="ECO:0007669"/>
    <property type="project" value="TreeGrafter"/>
</dbReference>
<dbReference type="GO" id="GO:0008768">
    <property type="term" value="F:UDP-sugar diphosphatase activity"/>
    <property type="evidence" value="ECO:0007669"/>
    <property type="project" value="TreeGrafter"/>
</dbReference>
<keyword evidence="2" id="KW-0378">Hydrolase</keyword>
<dbReference type="AlphaFoldDB" id="A0A845A065"/>
<dbReference type="PANTHER" id="PTHR11575:SF24">
    <property type="entry name" value="5'-NUCLEOTIDASE"/>
    <property type="match status" value="1"/>
</dbReference>
<evidence type="ECO:0000313" key="6">
    <source>
        <dbReference type="Proteomes" id="UP000460626"/>
    </source>
</evidence>
<evidence type="ECO:0000256" key="1">
    <source>
        <dbReference type="ARBA" id="ARBA00022729"/>
    </source>
</evidence>
<keyword evidence="2" id="KW-0547">Nucleotide-binding</keyword>
<feature type="domain" description="5'-Nucleotidase C-terminal" evidence="4">
    <location>
        <begin position="375"/>
        <end position="541"/>
    </location>
</feature>
<dbReference type="Pfam" id="PF00149">
    <property type="entry name" value="Metallophos"/>
    <property type="match status" value="1"/>
</dbReference>
<dbReference type="SUPFAM" id="SSF55816">
    <property type="entry name" value="5'-nucleotidase (syn. UDP-sugar hydrolase), C-terminal domain"/>
    <property type="match status" value="1"/>
</dbReference>
<name>A0A845A065_9SPHN</name>
<dbReference type="InterPro" id="IPR008334">
    <property type="entry name" value="5'-Nucleotdase_C"/>
</dbReference>
<dbReference type="GO" id="GO:0030288">
    <property type="term" value="C:outer membrane-bounded periplasmic space"/>
    <property type="evidence" value="ECO:0007669"/>
    <property type="project" value="TreeGrafter"/>
</dbReference>
<dbReference type="Pfam" id="PF02872">
    <property type="entry name" value="5_nucleotid_C"/>
    <property type="match status" value="1"/>
</dbReference>
<evidence type="ECO:0000259" key="4">
    <source>
        <dbReference type="Pfam" id="PF02872"/>
    </source>
</evidence>
<dbReference type="InterPro" id="IPR004843">
    <property type="entry name" value="Calcineurin-like_PHP"/>
</dbReference>
<feature type="domain" description="Calcineurin-like phosphoesterase" evidence="3">
    <location>
        <begin position="48"/>
        <end position="296"/>
    </location>
</feature>
<evidence type="ECO:0000256" key="2">
    <source>
        <dbReference type="RuleBase" id="RU362119"/>
    </source>
</evidence>
<dbReference type="Gene3D" id="3.60.21.10">
    <property type="match status" value="1"/>
</dbReference>
<dbReference type="SUPFAM" id="SSF56300">
    <property type="entry name" value="Metallo-dependent phosphatases"/>
    <property type="match status" value="1"/>
</dbReference>
<dbReference type="InterPro" id="IPR029052">
    <property type="entry name" value="Metallo-depent_PP-like"/>
</dbReference>
<sequence>MVGPPLSFCIPRESHLPMPAKLIPLLLAATGLTACASVATDPAPVAVRIVAINDFHGNLEMPSGEYRFTENGQERSARLGGAAQLAATLQRLDTPDTLIVAAGDLIGASPLSSSLFLDEPSIRALSAMGLDIAAVGNHEFDRGIAELRRMQDGGCEANTRRQPCALEPFAGADFRYLAANVVDDAGATLFPATAMREVAGAKIGFIGMTLEGTPNYVAAQATAGYTFLDEADTANRLAGELRGQGADALVVLLHEGASVDPSYNLDGCPNIGGAVVPIIERLDPSIALVVSGHTHQAYVCTYTRADGSSVLLTSAGRYGTFVTEIAMNVDPASDRVTFASATNVPVDGRDGSHPAAEAIVRRYVEAAGPVANRQVGTITDTGERGEDCGDRPAQDFVADAYLMQGRAALAATGQGTVDMAFVNSGGVRTGFDGAADGVLTFGELAAMAPFGNGVIVLDMTGAQIRAVLEQQFCEEGGTVEVCDSVLIPSAGVAYTADTSREAGQRITALTLDGEPLDPDRRYRVATNSFLVGGGDGFALFAQVPVVANAGFDIDGLEAYVAQGNLMVPVCGRVRNVAAAD</sequence>
<dbReference type="InterPro" id="IPR036907">
    <property type="entry name" value="5'-Nucleotdase_C_sf"/>
</dbReference>
<evidence type="ECO:0000313" key="5">
    <source>
        <dbReference type="EMBL" id="MXO92862.1"/>
    </source>
</evidence>
<dbReference type="Proteomes" id="UP000460626">
    <property type="component" value="Unassembled WGS sequence"/>
</dbReference>
<comment type="caution">
    <text evidence="5">The sequence shown here is derived from an EMBL/GenBank/DDBJ whole genome shotgun (WGS) entry which is preliminary data.</text>
</comment>
<keyword evidence="1" id="KW-0732">Signal</keyword>
<dbReference type="InterPro" id="IPR006179">
    <property type="entry name" value="5_nucleotidase/apyrase"/>
</dbReference>
<gene>
    <name evidence="5" type="ORF">GRI62_04470</name>
</gene>
<proteinExistence type="inferred from homology"/>
<reference evidence="5 6" key="1">
    <citation type="submission" date="2019-12" db="EMBL/GenBank/DDBJ databases">
        <title>Genomic-based taxomic classification of the family Erythrobacteraceae.</title>
        <authorList>
            <person name="Xu L."/>
        </authorList>
    </citation>
    <scope>NUCLEOTIDE SEQUENCE [LARGE SCALE GENOMIC DNA]</scope>
    <source>
        <strain evidence="5 6">RC4-10-4</strain>
    </source>
</reference>
<dbReference type="EMBL" id="WTYH01000001">
    <property type="protein sequence ID" value="MXO92862.1"/>
    <property type="molecule type" value="Genomic_DNA"/>
</dbReference>
<dbReference type="Gene3D" id="3.90.780.10">
    <property type="entry name" value="5'-Nucleotidase, C-terminal domain"/>
    <property type="match status" value="1"/>
</dbReference>
<dbReference type="GO" id="GO:0009166">
    <property type="term" value="P:nucleotide catabolic process"/>
    <property type="evidence" value="ECO:0007669"/>
    <property type="project" value="InterPro"/>
</dbReference>
<protein>
    <submittedName>
        <fullName evidence="5">Bifunctional metallophosphatase/5'-nucleotidase</fullName>
    </submittedName>
</protein>
<accession>A0A845A065</accession>
<organism evidence="5 6">
    <name type="scientific">Aurantiacibacter arachoides</name>
    <dbReference type="NCBI Taxonomy" id="1850444"/>
    <lineage>
        <taxon>Bacteria</taxon>
        <taxon>Pseudomonadati</taxon>
        <taxon>Pseudomonadota</taxon>
        <taxon>Alphaproteobacteria</taxon>
        <taxon>Sphingomonadales</taxon>
        <taxon>Erythrobacteraceae</taxon>
        <taxon>Aurantiacibacter</taxon>
    </lineage>
</organism>
<dbReference type="GO" id="GO:0000166">
    <property type="term" value="F:nucleotide binding"/>
    <property type="evidence" value="ECO:0007669"/>
    <property type="project" value="UniProtKB-KW"/>
</dbReference>